<evidence type="ECO:0000259" key="4">
    <source>
        <dbReference type="PROSITE" id="PS50111"/>
    </source>
</evidence>
<proteinExistence type="inferred from homology"/>
<evidence type="ECO:0000259" key="7">
    <source>
        <dbReference type="PROSITE" id="PS50885"/>
    </source>
</evidence>
<dbReference type="Gene3D" id="1.20.120.1530">
    <property type="match status" value="1"/>
</dbReference>
<comment type="similarity">
    <text evidence="1">Belongs to the methyl-accepting chemotaxis (MCP) protein family.</text>
</comment>
<dbReference type="SMART" id="SM00304">
    <property type="entry name" value="HAMP"/>
    <property type="match status" value="2"/>
</dbReference>
<reference evidence="8 9" key="1">
    <citation type="submission" date="2024-04" db="EMBL/GenBank/DDBJ databases">
        <title>Novel genus in family Flammeovirgaceae.</title>
        <authorList>
            <person name="Nguyen T.H."/>
            <person name="Vuong T.Q."/>
            <person name="Le H."/>
            <person name="Kim S.-G."/>
        </authorList>
    </citation>
    <scope>NUCLEOTIDE SEQUENCE [LARGE SCALE GENOMIC DNA]</scope>
    <source>
        <strain evidence="8 9">JCM 23209</strain>
    </source>
</reference>
<dbReference type="SMART" id="SM00091">
    <property type="entry name" value="PAS"/>
    <property type="match status" value="5"/>
</dbReference>
<evidence type="ECO:0000259" key="6">
    <source>
        <dbReference type="PROSITE" id="PS50113"/>
    </source>
</evidence>
<dbReference type="SUPFAM" id="SSF55785">
    <property type="entry name" value="PYP-like sensor domain (PAS domain)"/>
    <property type="match status" value="5"/>
</dbReference>
<dbReference type="GO" id="GO:0007165">
    <property type="term" value="P:signal transduction"/>
    <property type="evidence" value="ECO:0007669"/>
    <property type="project" value="UniProtKB-KW"/>
</dbReference>
<dbReference type="PROSITE" id="PS50113">
    <property type="entry name" value="PAC"/>
    <property type="match status" value="2"/>
</dbReference>
<evidence type="ECO:0000259" key="5">
    <source>
        <dbReference type="PROSITE" id="PS50112"/>
    </source>
</evidence>
<protein>
    <submittedName>
        <fullName evidence="8">PAS domain-containing protein</fullName>
    </submittedName>
</protein>
<dbReference type="SMART" id="SM00086">
    <property type="entry name" value="PAC"/>
    <property type="match status" value="4"/>
</dbReference>
<feature type="coiled-coil region" evidence="3">
    <location>
        <begin position="251"/>
        <end position="285"/>
    </location>
</feature>
<dbReference type="PROSITE" id="PS50111">
    <property type="entry name" value="CHEMOTAXIS_TRANSDUC_2"/>
    <property type="match status" value="1"/>
</dbReference>
<dbReference type="InterPro" id="IPR013655">
    <property type="entry name" value="PAS_fold_3"/>
</dbReference>
<dbReference type="PANTHER" id="PTHR24422">
    <property type="entry name" value="CHEMOTAXIS PROTEIN METHYLTRANSFERASE"/>
    <property type="match status" value="1"/>
</dbReference>
<feature type="domain" description="PAC" evidence="6">
    <location>
        <begin position="351"/>
        <end position="405"/>
    </location>
</feature>
<feature type="domain" description="HAMP" evidence="7">
    <location>
        <begin position="772"/>
        <end position="824"/>
    </location>
</feature>
<dbReference type="InterPro" id="IPR050903">
    <property type="entry name" value="Bact_Chemotaxis_MeTrfase"/>
</dbReference>
<dbReference type="InterPro" id="IPR003660">
    <property type="entry name" value="HAMP_dom"/>
</dbReference>
<accession>A0AAW9SB05</accession>
<gene>
    <name evidence="8" type="ORF">AAG747_19635</name>
</gene>
<feature type="domain" description="PAS" evidence="5">
    <location>
        <begin position="299"/>
        <end position="350"/>
    </location>
</feature>
<dbReference type="Pfam" id="PF00015">
    <property type="entry name" value="MCPsignal"/>
    <property type="match status" value="1"/>
</dbReference>
<dbReference type="Proteomes" id="UP001403385">
    <property type="component" value="Unassembled WGS sequence"/>
</dbReference>
<dbReference type="Pfam" id="PF08447">
    <property type="entry name" value="PAS_3"/>
    <property type="match status" value="3"/>
</dbReference>
<name>A0AAW9SB05_9BACT</name>
<dbReference type="Pfam" id="PF18947">
    <property type="entry name" value="HAMP_2"/>
    <property type="match status" value="1"/>
</dbReference>
<feature type="domain" description="PAS" evidence="5">
    <location>
        <begin position="580"/>
        <end position="619"/>
    </location>
</feature>
<evidence type="ECO:0000256" key="1">
    <source>
        <dbReference type="ARBA" id="ARBA00029447"/>
    </source>
</evidence>
<dbReference type="CDD" id="cd06225">
    <property type="entry name" value="HAMP"/>
    <property type="match status" value="1"/>
</dbReference>
<dbReference type="Gene3D" id="1.10.287.950">
    <property type="entry name" value="Methyl-accepting chemotaxis protein"/>
    <property type="match status" value="1"/>
</dbReference>
<dbReference type="AlphaFoldDB" id="A0AAW9SB05"/>
<evidence type="ECO:0000256" key="2">
    <source>
        <dbReference type="PROSITE-ProRule" id="PRU00284"/>
    </source>
</evidence>
<dbReference type="RefSeq" id="WP_346822921.1">
    <property type="nucleotide sequence ID" value="NZ_JBDKWZ010000012.1"/>
</dbReference>
<feature type="domain" description="PAC" evidence="6">
    <location>
        <begin position="517"/>
        <end position="569"/>
    </location>
</feature>
<dbReference type="Gene3D" id="3.30.450.20">
    <property type="entry name" value="PAS domain"/>
    <property type="match status" value="5"/>
</dbReference>
<dbReference type="EMBL" id="JBDKWZ010000012">
    <property type="protein sequence ID" value="MEN7550141.1"/>
    <property type="molecule type" value="Genomic_DNA"/>
</dbReference>
<dbReference type="InterPro" id="IPR000014">
    <property type="entry name" value="PAS"/>
</dbReference>
<dbReference type="CDD" id="cd00130">
    <property type="entry name" value="PAS"/>
    <property type="match status" value="5"/>
</dbReference>
<feature type="domain" description="PAS" evidence="5">
    <location>
        <begin position="39"/>
        <end position="91"/>
    </location>
</feature>
<dbReference type="Pfam" id="PF13426">
    <property type="entry name" value="PAS_9"/>
    <property type="match status" value="2"/>
</dbReference>
<dbReference type="InterPro" id="IPR004089">
    <property type="entry name" value="MCPsignal_dom"/>
</dbReference>
<feature type="domain" description="Methyl-accepting transducer" evidence="4">
    <location>
        <begin position="843"/>
        <end position="1100"/>
    </location>
</feature>
<dbReference type="PROSITE" id="PS50112">
    <property type="entry name" value="PAS"/>
    <property type="match status" value="3"/>
</dbReference>
<keyword evidence="9" id="KW-1185">Reference proteome</keyword>
<keyword evidence="3" id="KW-0175">Coiled coil</keyword>
<evidence type="ECO:0000313" key="9">
    <source>
        <dbReference type="Proteomes" id="UP001403385"/>
    </source>
</evidence>
<dbReference type="SUPFAM" id="SSF58104">
    <property type="entry name" value="Methyl-accepting chemotaxis protein (MCP) signaling domain"/>
    <property type="match status" value="1"/>
</dbReference>
<sequence length="1133" mass="125415">MSTNSSQSSPENTSKKVNTPVLEAQYKALNELFACIEFDELGNILLANARFCELFGYSEEELLAKSHKLLLTSEYSESMELQLFWDALKTGDPQSGEFRRITKDKKEINLSGSYFPVFDKQNKLLKIVLFGHSTNANDTGVSGQVSDVLNESHVLLELDLSGNIISANTNFCQVIGQDDVTDKTFSDFLEPKLANSSEFRFMWEGLKKGEEASVELELVGSGAKSVWLDCTFHLIEETQKIVAVAWDISHKQELLEELGYFKSAYERMENELGQNDEMKQELAARVELLNKTALVSESDLYGTITYVNEKFCEISKYTEDECLGKPHSILRHPETPKAVFKEMWETIQAGKIFQGRYKNKAKDGSYYWVDASIAPVLDEEGKPIKYLGIRFDITEQMNKQEEVEKLLEQSTEQQESIAAQEEELRQHMGEMKNAQEEMAKRQMELDGTLAAINSNSAFIEFDKNGDVTGANNLFLKAFKYKLEEIIGKHHRIFCDDAFTQSAKYKLFWEKLREGTPQTGEFKRLDKHGNEVWLMANYTPVVDENGDVVKIIKLATDITVDKLRNLDTSGQLDAVNKASCVIEYDLEGNVLQVNDNFLSLLGYTLEEIKGKHHRTLCEPEYVASSEYQAFWKKLKRGEFDQGTYKQVGKNEKDVYLQATYNPIFDMDGKPVKVVMIATDITRFTIALSQVSNFVNELSQGNFDAELSVHAEGDLGRMIQGNLALRDNLKNIINEIYKVIKSAGEDGNLNARLALEDAKGMWKELIDALNLLLQSIADPILEMNAIISELADGNLTQRFAMKANGDILNMAQALNTAMDNLNELLSAIGEHSDVIADSSVSLLEKSESMKNNTTEVASAISQMAQGAQDQAQRTDESSKLVENVMESAGSVADKAESINIAAETGQKSCKTGLGSIQKLVESMSGIGDSASKTSSSIGILTRRAEEIGRTLNVITDIAAQTNLLALNAAIEAARAGDAGRGFAVVAEEIRKLAEDSRKSAIEIEKIIGDVQKDTQSASKAIDIMETTVDQGKKATQDAEEVFKDIAKSSEETFTYSKAIKDASVGQKAAIESVVKNIEQIVVVAEETAAGTQQVANSSQELNASMELVASSSNQLSEVAKALKEGINKFTLAASK</sequence>
<dbReference type="CDD" id="cd11386">
    <property type="entry name" value="MCP_signal"/>
    <property type="match status" value="1"/>
</dbReference>
<keyword evidence="2" id="KW-0807">Transducer</keyword>
<dbReference type="SMART" id="SM00283">
    <property type="entry name" value="MA"/>
    <property type="match status" value="1"/>
</dbReference>
<feature type="domain" description="HAMP" evidence="7">
    <location>
        <begin position="680"/>
        <end position="732"/>
    </location>
</feature>
<dbReference type="InterPro" id="IPR000700">
    <property type="entry name" value="PAS-assoc_C"/>
</dbReference>
<dbReference type="InterPro" id="IPR035965">
    <property type="entry name" value="PAS-like_dom_sf"/>
</dbReference>
<feature type="coiled-coil region" evidence="3">
    <location>
        <begin position="393"/>
        <end position="444"/>
    </location>
</feature>
<dbReference type="NCBIfam" id="TIGR00229">
    <property type="entry name" value="sensory_box"/>
    <property type="match status" value="4"/>
</dbReference>
<dbReference type="InterPro" id="IPR001610">
    <property type="entry name" value="PAC"/>
</dbReference>
<evidence type="ECO:0000313" key="8">
    <source>
        <dbReference type="EMBL" id="MEN7550141.1"/>
    </source>
</evidence>
<evidence type="ECO:0000256" key="3">
    <source>
        <dbReference type="SAM" id="Coils"/>
    </source>
</evidence>
<dbReference type="PANTHER" id="PTHR24422:SF10">
    <property type="entry name" value="CHEMOTAXIS PROTEIN METHYLTRANSFERASE 2"/>
    <property type="match status" value="1"/>
</dbReference>
<comment type="caution">
    <text evidence="8">The sequence shown here is derived from an EMBL/GenBank/DDBJ whole genome shotgun (WGS) entry which is preliminary data.</text>
</comment>
<dbReference type="GO" id="GO:0016020">
    <property type="term" value="C:membrane"/>
    <property type="evidence" value="ECO:0007669"/>
    <property type="project" value="InterPro"/>
</dbReference>
<organism evidence="8 9">
    <name type="scientific">Rapidithrix thailandica</name>
    <dbReference type="NCBI Taxonomy" id="413964"/>
    <lineage>
        <taxon>Bacteria</taxon>
        <taxon>Pseudomonadati</taxon>
        <taxon>Bacteroidota</taxon>
        <taxon>Cytophagia</taxon>
        <taxon>Cytophagales</taxon>
        <taxon>Flammeovirgaceae</taxon>
        <taxon>Rapidithrix</taxon>
    </lineage>
</organism>
<dbReference type="PROSITE" id="PS50885">
    <property type="entry name" value="HAMP"/>
    <property type="match status" value="2"/>
</dbReference>